<dbReference type="KEGG" id="hfl:PUV54_05960"/>
<evidence type="ECO:0000313" key="10">
    <source>
        <dbReference type="EMBL" id="WDI32740.1"/>
    </source>
</evidence>
<comment type="similarity">
    <text evidence="2">Belongs to the ABC-2 integral membrane protein family.</text>
</comment>
<name>A0AAF0CC69_9PROT</name>
<dbReference type="Gene3D" id="3.40.1710.10">
    <property type="entry name" value="abc type-2 transporter like domain"/>
    <property type="match status" value="1"/>
</dbReference>
<evidence type="ECO:0000256" key="3">
    <source>
        <dbReference type="ARBA" id="ARBA00022448"/>
    </source>
</evidence>
<proteinExistence type="inferred from homology"/>
<evidence type="ECO:0000256" key="7">
    <source>
        <dbReference type="ARBA" id="ARBA00023136"/>
    </source>
</evidence>
<dbReference type="PANTHER" id="PTHR30294">
    <property type="entry name" value="MEMBRANE COMPONENT OF ABC TRANSPORTER YHHJ-RELATED"/>
    <property type="match status" value="1"/>
</dbReference>
<evidence type="ECO:0000259" key="9">
    <source>
        <dbReference type="PROSITE" id="PS51012"/>
    </source>
</evidence>
<evidence type="ECO:0000256" key="2">
    <source>
        <dbReference type="ARBA" id="ARBA00007783"/>
    </source>
</evidence>
<dbReference type="PANTHER" id="PTHR30294:SF29">
    <property type="entry name" value="MULTIDRUG ABC TRANSPORTER PERMEASE YBHS-RELATED"/>
    <property type="match status" value="1"/>
</dbReference>
<feature type="transmembrane region" description="Helical" evidence="8">
    <location>
        <begin position="260"/>
        <end position="284"/>
    </location>
</feature>
<comment type="subcellular location">
    <subcellularLocation>
        <location evidence="1">Cell membrane</location>
        <topology evidence="1">Multi-pass membrane protein</topology>
    </subcellularLocation>
</comment>
<keyword evidence="7 8" id="KW-0472">Membrane</keyword>
<feature type="transmembrane region" description="Helical" evidence="8">
    <location>
        <begin position="184"/>
        <end position="205"/>
    </location>
</feature>
<sequence length="377" mass="41308">MNRGVLDRITAIFVKETVQMRRDRLTFGMMFGLPIIQLILFGFAINMDPKNLPTAALMEEQTPITRALVQALETSGYYEIVREIDDPRETAALLASGEVTFVVIIPSGFTERLVRGDRPQLLIEADASDPAAASNAIASAEAIFNSALRHELKGPLAALAQGPAPFELVVHSRYNPEAITQYNIVPGLLGVILTMTLVMITAMAMTREAERGTLENLLAMPARPIEVMIGKIGPYVMIGAGQTVVILLAAHFIFKTPFAGALWILMLGVTVFVVANLAIGFTFSTIARSQMQAMQLTFFFFLPSILLSGFMFPFRGMPGWAQGIGEALPLTHFLRIVRGVMLKGAGFSDLDMEFLALLAFTVFAVILAMTRYRRTLD</sequence>
<dbReference type="InterPro" id="IPR047817">
    <property type="entry name" value="ABC2_TM_bact-type"/>
</dbReference>
<dbReference type="InterPro" id="IPR051449">
    <property type="entry name" value="ABC-2_transporter_component"/>
</dbReference>
<dbReference type="PROSITE" id="PS51012">
    <property type="entry name" value="ABC_TM2"/>
    <property type="match status" value="1"/>
</dbReference>
<dbReference type="InterPro" id="IPR013525">
    <property type="entry name" value="ABC2_TM"/>
</dbReference>
<feature type="transmembrane region" description="Helical" evidence="8">
    <location>
        <begin position="25"/>
        <end position="45"/>
    </location>
</feature>
<dbReference type="RefSeq" id="WP_274494681.1">
    <property type="nucleotide sequence ID" value="NZ_CP118166.1"/>
</dbReference>
<dbReference type="Pfam" id="PF12698">
    <property type="entry name" value="ABC2_membrane_3"/>
    <property type="match status" value="1"/>
</dbReference>
<accession>A0AAF0CC69</accession>
<keyword evidence="6 8" id="KW-1133">Transmembrane helix</keyword>
<keyword evidence="5 8" id="KW-0812">Transmembrane</keyword>
<gene>
    <name evidence="10" type="ORF">PUV54_05960</name>
</gene>
<dbReference type="Proteomes" id="UP001214043">
    <property type="component" value="Chromosome"/>
</dbReference>
<keyword evidence="4" id="KW-1003">Cell membrane</keyword>
<reference evidence="10" key="1">
    <citation type="submission" date="2023-02" db="EMBL/GenBank/DDBJ databases">
        <title>Genome sequence of Hyphococcus flavus.</title>
        <authorList>
            <person name="Rong J.-C."/>
            <person name="Zhao Q."/>
            <person name="Yi M."/>
            <person name="Wu J.-Y."/>
        </authorList>
    </citation>
    <scope>NUCLEOTIDE SEQUENCE</scope>
    <source>
        <strain evidence="10">MCCC 1K03223</strain>
    </source>
</reference>
<dbReference type="GO" id="GO:0140359">
    <property type="term" value="F:ABC-type transporter activity"/>
    <property type="evidence" value="ECO:0007669"/>
    <property type="project" value="InterPro"/>
</dbReference>
<dbReference type="AlphaFoldDB" id="A0AAF0CC69"/>
<dbReference type="EMBL" id="CP118166">
    <property type="protein sequence ID" value="WDI32740.1"/>
    <property type="molecule type" value="Genomic_DNA"/>
</dbReference>
<evidence type="ECO:0000256" key="8">
    <source>
        <dbReference type="SAM" id="Phobius"/>
    </source>
</evidence>
<evidence type="ECO:0000313" key="11">
    <source>
        <dbReference type="Proteomes" id="UP001214043"/>
    </source>
</evidence>
<evidence type="ECO:0000256" key="1">
    <source>
        <dbReference type="ARBA" id="ARBA00004651"/>
    </source>
</evidence>
<feature type="transmembrane region" description="Helical" evidence="8">
    <location>
        <begin position="354"/>
        <end position="372"/>
    </location>
</feature>
<keyword evidence="3" id="KW-0813">Transport</keyword>
<evidence type="ECO:0000256" key="5">
    <source>
        <dbReference type="ARBA" id="ARBA00022692"/>
    </source>
</evidence>
<organism evidence="10 11">
    <name type="scientific">Hyphococcus flavus</name>
    <dbReference type="NCBI Taxonomy" id="1866326"/>
    <lineage>
        <taxon>Bacteria</taxon>
        <taxon>Pseudomonadati</taxon>
        <taxon>Pseudomonadota</taxon>
        <taxon>Alphaproteobacteria</taxon>
        <taxon>Parvularculales</taxon>
        <taxon>Parvularculaceae</taxon>
        <taxon>Hyphococcus</taxon>
    </lineage>
</organism>
<evidence type="ECO:0000256" key="4">
    <source>
        <dbReference type="ARBA" id="ARBA00022475"/>
    </source>
</evidence>
<feature type="transmembrane region" description="Helical" evidence="8">
    <location>
        <begin position="232"/>
        <end position="254"/>
    </location>
</feature>
<keyword evidence="11" id="KW-1185">Reference proteome</keyword>
<dbReference type="GO" id="GO:0005886">
    <property type="term" value="C:plasma membrane"/>
    <property type="evidence" value="ECO:0007669"/>
    <property type="project" value="UniProtKB-SubCell"/>
</dbReference>
<feature type="transmembrane region" description="Helical" evidence="8">
    <location>
        <begin position="296"/>
        <end position="314"/>
    </location>
</feature>
<evidence type="ECO:0000256" key="6">
    <source>
        <dbReference type="ARBA" id="ARBA00022989"/>
    </source>
</evidence>
<feature type="domain" description="ABC transmembrane type-2" evidence="9">
    <location>
        <begin position="146"/>
        <end position="375"/>
    </location>
</feature>
<protein>
    <submittedName>
        <fullName evidence="10">ABC transporter permease</fullName>
    </submittedName>
</protein>